<protein>
    <submittedName>
        <fullName evidence="1">Helix-turn-helix transcriptional regulator</fullName>
    </submittedName>
</protein>
<dbReference type="CDD" id="cd00093">
    <property type="entry name" value="HTH_XRE"/>
    <property type="match status" value="1"/>
</dbReference>
<dbReference type="Proteomes" id="UP000601099">
    <property type="component" value="Unassembled WGS sequence"/>
</dbReference>
<gene>
    <name evidence="1" type="ORF">I5L79_05900</name>
</gene>
<evidence type="ECO:0000313" key="1">
    <source>
        <dbReference type="EMBL" id="MBG8553068.1"/>
    </source>
</evidence>
<organism evidence="1 2">
    <name type="scientific">Hymenobacter guriensis</name>
    <dbReference type="NCBI Taxonomy" id="2793065"/>
    <lineage>
        <taxon>Bacteria</taxon>
        <taxon>Pseudomonadati</taxon>
        <taxon>Bacteroidota</taxon>
        <taxon>Cytophagia</taxon>
        <taxon>Cytophagales</taxon>
        <taxon>Hymenobacteraceae</taxon>
        <taxon>Hymenobacter</taxon>
    </lineage>
</organism>
<comment type="caution">
    <text evidence="1">The sequence shown here is derived from an EMBL/GenBank/DDBJ whole genome shotgun (WGS) entry which is preliminary data.</text>
</comment>
<evidence type="ECO:0000313" key="2">
    <source>
        <dbReference type="Proteomes" id="UP000601099"/>
    </source>
</evidence>
<reference evidence="1 2" key="1">
    <citation type="submission" date="2020-11" db="EMBL/GenBank/DDBJ databases">
        <title>Hymenobacter sp.</title>
        <authorList>
            <person name="Kim M.K."/>
        </authorList>
    </citation>
    <scope>NUCLEOTIDE SEQUENCE [LARGE SCALE GENOMIC DNA]</scope>
    <source>
        <strain evidence="1 2">BT594</strain>
    </source>
</reference>
<keyword evidence="2" id="KW-1185">Reference proteome</keyword>
<accession>A0ABS0KZ32</accession>
<dbReference type="RefSeq" id="WP_196954072.1">
    <property type="nucleotide sequence ID" value="NZ_JADWYK010000002.1"/>
</dbReference>
<sequence>MAHKKINVIVEKTGTGYSAYASDEAVYAGGATFAELKKNMVGACNFAFEDTSGRVVTEDDLQFTLDVPQFFEFYKELNVSKLAARIDMSQPLLAAYINGSRKPSEKQITRILAGVRSLGRELADIDLI</sequence>
<proteinExistence type="predicted"/>
<dbReference type="EMBL" id="JADWYK010000002">
    <property type="protein sequence ID" value="MBG8553068.1"/>
    <property type="molecule type" value="Genomic_DNA"/>
</dbReference>
<name>A0ABS0KZ32_9BACT</name>
<dbReference type="InterPro" id="IPR001387">
    <property type="entry name" value="Cro/C1-type_HTH"/>
</dbReference>